<accession>A0A160T668</accession>
<sequence>MNDQIEQAARIYAQSRDAGLGKQASKEAVYTQLPGFRQDVSVGEHLAPLWGNAVQRHEAERKRRVPGVNGVNSVHAVSAVHAVHAPTLFPDLRPTAPSFQSALDFIRWLFVRWADRNQPIRPGDCFIFSPKQCADIFELLVGKSVVAGSFANEFLPSQAKVSQLRRAGWEFEIADGSTHECYTVRITAVPRSPAVAETPPAANGPLPGLSDDEARQLRDLLNKVLR</sequence>
<keyword evidence="2" id="KW-1185">Reference proteome</keyword>
<protein>
    <submittedName>
        <fullName evidence="1">Uncharacterized protein</fullName>
    </submittedName>
</protein>
<dbReference type="RefSeq" id="WP_095043636.1">
    <property type="nucleotide sequence ID" value="NZ_LN890655.1"/>
</dbReference>
<dbReference type="EMBL" id="LN890655">
    <property type="protein sequence ID" value="CUS04260.2"/>
    <property type="molecule type" value="Genomic_DNA"/>
</dbReference>
<organism evidence="1 2">
    <name type="scientific">Candidatus Promineifilum breve</name>
    <dbReference type="NCBI Taxonomy" id="1806508"/>
    <lineage>
        <taxon>Bacteria</taxon>
        <taxon>Bacillati</taxon>
        <taxon>Chloroflexota</taxon>
        <taxon>Ardenticatenia</taxon>
        <taxon>Candidatus Promineifilales</taxon>
        <taxon>Candidatus Promineifilaceae</taxon>
        <taxon>Candidatus Promineifilum</taxon>
    </lineage>
</organism>
<dbReference type="Proteomes" id="UP000215027">
    <property type="component" value="Chromosome I"/>
</dbReference>
<reference evidence="1" key="1">
    <citation type="submission" date="2016-01" db="EMBL/GenBank/DDBJ databases">
        <authorList>
            <person name="Mcilroy J.S."/>
            <person name="Karst M S."/>
            <person name="Albertsen M."/>
        </authorList>
    </citation>
    <scope>NUCLEOTIDE SEQUENCE</scope>
    <source>
        <strain evidence="1">Cfx-K</strain>
    </source>
</reference>
<proteinExistence type="predicted"/>
<gene>
    <name evidence="1" type="ORF">CFX0092_A2382</name>
</gene>
<name>A0A160T668_9CHLR</name>
<evidence type="ECO:0000313" key="1">
    <source>
        <dbReference type="EMBL" id="CUS04260.2"/>
    </source>
</evidence>
<dbReference type="AlphaFoldDB" id="A0A160T668"/>
<evidence type="ECO:0000313" key="2">
    <source>
        <dbReference type="Proteomes" id="UP000215027"/>
    </source>
</evidence>
<dbReference type="KEGG" id="pbf:CFX0092_A2382"/>